<comment type="caution">
    <text evidence="2">The sequence shown here is derived from an EMBL/GenBank/DDBJ whole genome shotgun (WGS) entry which is preliminary data.</text>
</comment>
<evidence type="ECO:0000313" key="2">
    <source>
        <dbReference type="EMBL" id="RUT70385.1"/>
    </source>
</evidence>
<protein>
    <submittedName>
        <fullName evidence="2">Glycosyltransferase</fullName>
    </submittedName>
</protein>
<evidence type="ECO:0000313" key="3">
    <source>
        <dbReference type="Proteomes" id="UP000288102"/>
    </source>
</evidence>
<gene>
    <name evidence="2" type="ORF">D0817_11260</name>
</gene>
<dbReference type="PANTHER" id="PTHR22916">
    <property type="entry name" value="GLYCOSYLTRANSFERASE"/>
    <property type="match status" value="1"/>
</dbReference>
<dbReference type="RefSeq" id="WP_127338467.1">
    <property type="nucleotide sequence ID" value="NZ_QWDM01000006.1"/>
</dbReference>
<dbReference type="InterPro" id="IPR029044">
    <property type="entry name" value="Nucleotide-diphossugar_trans"/>
</dbReference>
<feature type="domain" description="Glycosyltransferase 2-like" evidence="1">
    <location>
        <begin position="6"/>
        <end position="143"/>
    </location>
</feature>
<name>A0A434A7R2_9FLAO</name>
<keyword evidence="2" id="KW-0808">Transferase</keyword>
<dbReference type="EMBL" id="QWDM01000006">
    <property type="protein sequence ID" value="RUT70385.1"/>
    <property type="molecule type" value="Genomic_DNA"/>
</dbReference>
<evidence type="ECO:0000259" key="1">
    <source>
        <dbReference type="Pfam" id="PF00535"/>
    </source>
</evidence>
<dbReference type="Proteomes" id="UP000288102">
    <property type="component" value="Unassembled WGS sequence"/>
</dbReference>
<dbReference type="OrthoDB" id="597270at2"/>
<keyword evidence="3" id="KW-1185">Reference proteome</keyword>
<proteinExistence type="predicted"/>
<dbReference type="GO" id="GO:0016758">
    <property type="term" value="F:hexosyltransferase activity"/>
    <property type="evidence" value="ECO:0007669"/>
    <property type="project" value="UniProtKB-ARBA"/>
</dbReference>
<dbReference type="AlphaFoldDB" id="A0A434A7R2"/>
<dbReference type="SUPFAM" id="SSF53448">
    <property type="entry name" value="Nucleotide-diphospho-sugar transferases"/>
    <property type="match status" value="1"/>
</dbReference>
<accession>A0A434A7R2</accession>
<reference evidence="3" key="1">
    <citation type="journal article" date="2019" name="Syst. Appl. Microbiol.">
        <title>Flavobacterium circumlabens sp. nov. and Flavobacterium cupreum sp. nov., two psychrotrophic species isolated from Antarctic environmental samples.</title>
        <authorList>
            <person name="Kralova S."/>
            <person name="Busse H.-J."/>
            <person name="Svec P."/>
            <person name="Maslanova I."/>
            <person name="Stankova E."/>
            <person name="Bartak M."/>
            <person name="Sedlacek I."/>
        </authorList>
    </citation>
    <scope>NUCLEOTIDE SEQUENCE [LARGE SCALE GENOMIC DNA]</scope>
    <source>
        <strain evidence="3">CCM 8825</strain>
    </source>
</reference>
<dbReference type="Pfam" id="PF00535">
    <property type="entry name" value="Glycos_transf_2"/>
    <property type="match status" value="1"/>
</dbReference>
<dbReference type="PANTHER" id="PTHR22916:SF3">
    <property type="entry name" value="UDP-GLCNAC:BETAGAL BETA-1,3-N-ACETYLGLUCOSAMINYLTRANSFERASE-LIKE PROTEIN 1"/>
    <property type="match status" value="1"/>
</dbReference>
<dbReference type="Gene3D" id="3.90.550.10">
    <property type="entry name" value="Spore Coat Polysaccharide Biosynthesis Protein SpsA, Chain A"/>
    <property type="match status" value="1"/>
</dbReference>
<dbReference type="InterPro" id="IPR001173">
    <property type="entry name" value="Glyco_trans_2-like"/>
</dbReference>
<organism evidence="2 3">
    <name type="scientific">Flavobacterium cupreum</name>
    <dbReference type="NCBI Taxonomy" id="2133766"/>
    <lineage>
        <taxon>Bacteria</taxon>
        <taxon>Pseudomonadati</taxon>
        <taxon>Bacteroidota</taxon>
        <taxon>Flavobacteriia</taxon>
        <taxon>Flavobacteriales</taxon>
        <taxon>Flavobacteriaceae</taxon>
        <taxon>Flavobacterium</taxon>
    </lineage>
</organism>
<sequence>MRPLVTVIIPTYNRSEYLKNAIQSVVGQSYKNIEILVIDDGSSINYAESICAEFPNCRYHFKENGGLSSARNYGIKLSKGEYIAFLDDDDFWETSKIEKQVSVLLENTSVDCVHSSVAVVDKEGKVTGKYFGASQNKIHKRSGDVFWNALGVWVVKSPTPLIRKEVFQADLLFDESIKIGEDVDFYQRMFYRHKVHYINEPLAYYREYDNADRLSLQRKKYIGLHKKMFFNFKKMGITNPFLLHKIARRLLLSATNMWNEIYPQNQVKINKIDLYLRPVYCLCNFFAEKDE</sequence>